<reference evidence="1 2" key="1">
    <citation type="submission" date="2016-04" db="EMBL/GenBank/DDBJ databases">
        <title>The genome of Intoshia linei affirms orthonectids as highly simplified spiralians.</title>
        <authorList>
            <person name="Mikhailov K.V."/>
            <person name="Slusarev G.S."/>
            <person name="Nikitin M.A."/>
            <person name="Logacheva M.D."/>
            <person name="Penin A."/>
            <person name="Aleoshin V."/>
            <person name="Panchin Y.V."/>
        </authorList>
    </citation>
    <scope>NUCLEOTIDE SEQUENCE [LARGE SCALE GENOMIC DNA]</scope>
    <source>
        <strain evidence="1">Intl2013</strain>
        <tissue evidence="1">Whole animal</tissue>
    </source>
</reference>
<dbReference type="Proteomes" id="UP000078046">
    <property type="component" value="Unassembled WGS sequence"/>
</dbReference>
<evidence type="ECO:0000313" key="1">
    <source>
        <dbReference type="EMBL" id="OAF69779.1"/>
    </source>
</evidence>
<protein>
    <submittedName>
        <fullName evidence="1">Uncharacterized protein</fullName>
    </submittedName>
</protein>
<evidence type="ECO:0000313" key="2">
    <source>
        <dbReference type="Proteomes" id="UP000078046"/>
    </source>
</evidence>
<organism evidence="1 2">
    <name type="scientific">Intoshia linei</name>
    <dbReference type="NCBI Taxonomy" id="1819745"/>
    <lineage>
        <taxon>Eukaryota</taxon>
        <taxon>Metazoa</taxon>
        <taxon>Spiralia</taxon>
        <taxon>Lophotrochozoa</taxon>
        <taxon>Mesozoa</taxon>
        <taxon>Orthonectida</taxon>
        <taxon>Rhopaluridae</taxon>
        <taxon>Intoshia</taxon>
    </lineage>
</organism>
<gene>
    <name evidence="1" type="ORF">A3Q56_02415</name>
</gene>
<keyword evidence="2" id="KW-1185">Reference proteome</keyword>
<accession>A0A177B671</accession>
<dbReference type="AlphaFoldDB" id="A0A177B671"/>
<sequence>MSQFGSNKQDGKPFFNFSVTKNEGNANVFGSTTTQVTPLSLTKKDNPITTSTVENVTTKSLFSFPVSTSVATLKPTSLFSTTTTSTVIPTTALTSASNAPIKPTTSSTALFSFNSQPKPEVVASLKTVKKGETEIEGNKLSNEIITDLKKFGQHMTELNEKTTKIFMTIYNDSTGLMIKNNPNTLKLIQNDLTSLDQNLDYYDNEIKRTASIIQKECENVEIIYKCLVNSDSKSDKYILMYLTESANKFESQIVTINNQLVDLDIYLNTISSYQDKSQVDNILNLIDAQTHLCLTIADCLQKVESKIECSVFGVVAVLLSKLYPKVY</sequence>
<proteinExistence type="predicted"/>
<dbReference type="EMBL" id="LWCA01000231">
    <property type="protein sequence ID" value="OAF69779.1"/>
    <property type="molecule type" value="Genomic_DNA"/>
</dbReference>
<comment type="caution">
    <text evidence="1">The sequence shown here is derived from an EMBL/GenBank/DDBJ whole genome shotgun (WGS) entry which is preliminary data.</text>
</comment>
<name>A0A177B671_9BILA</name>